<evidence type="ECO:0000256" key="1">
    <source>
        <dbReference type="SAM" id="MobiDB-lite"/>
    </source>
</evidence>
<evidence type="ECO:0000313" key="2">
    <source>
        <dbReference type="EMBL" id="GCE45064.1"/>
    </source>
</evidence>
<proteinExistence type="predicted"/>
<reference evidence="2 3" key="1">
    <citation type="submission" date="2018-11" db="EMBL/GenBank/DDBJ databases">
        <title>Microbial catabolism of amino acid.</title>
        <authorList>
            <person name="Hibi M."/>
            <person name="Ogawa J."/>
        </authorList>
    </citation>
    <scope>NUCLEOTIDE SEQUENCE [LARGE SCALE GENOMIC DNA]</scope>
    <source>
        <strain evidence="2 3">C31-06</strain>
    </source>
</reference>
<name>A0A402CN64_RHOWR</name>
<protein>
    <submittedName>
        <fullName evidence="2">Uncharacterized protein</fullName>
    </submittedName>
</protein>
<accession>A0A402CN64</accession>
<dbReference type="EMBL" id="BHYM01000146">
    <property type="protein sequence ID" value="GCE45064.1"/>
    <property type="molecule type" value="Genomic_DNA"/>
</dbReference>
<sequence length="249" mass="27503">MTPESSETFTTVAASCSHILGPIAGVPLPARRPRTAGIRTRTDPPGLHQARPKQHDLRFIATGRAPIDGSPPRGHPSPHNDRLQRAQRDARCITCTPDRGCDQTGWRSLCNVWHGQCPNQRYTSGVMQERSKSLKHQLRSLIDNPVTDAVDRLEPKTICVLGIPAQQRRSDHRVPHSVQEPHRNINGGIREFTGTDQFSRQEYAIPARAGHAAPPPRCLPTRRVGHTSATNRAYTPSRNADSSTVTPVE</sequence>
<dbReference type="AlphaFoldDB" id="A0A402CN64"/>
<organism evidence="2 3">
    <name type="scientific">Rhodococcus wratislaviensis</name>
    <name type="common">Tsukamurella wratislaviensis</name>
    <dbReference type="NCBI Taxonomy" id="44752"/>
    <lineage>
        <taxon>Bacteria</taxon>
        <taxon>Bacillati</taxon>
        <taxon>Actinomycetota</taxon>
        <taxon>Actinomycetes</taxon>
        <taxon>Mycobacteriales</taxon>
        <taxon>Nocardiaceae</taxon>
        <taxon>Rhodococcus</taxon>
    </lineage>
</organism>
<keyword evidence="3" id="KW-1185">Reference proteome</keyword>
<comment type="caution">
    <text evidence="2">The sequence shown here is derived from an EMBL/GenBank/DDBJ whole genome shotgun (WGS) entry which is preliminary data.</text>
</comment>
<feature type="region of interest" description="Disordered" evidence="1">
    <location>
        <begin position="207"/>
        <end position="249"/>
    </location>
</feature>
<dbReference type="Proteomes" id="UP000287519">
    <property type="component" value="Unassembled WGS sequence"/>
</dbReference>
<feature type="compositionally biased region" description="Polar residues" evidence="1">
    <location>
        <begin position="227"/>
        <end position="249"/>
    </location>
</feature>
<feature type="region of interest" description="Disordered" evidence="1">
    <location>
        <begin position="63"/>
        <end position="85"/>
    </location>
</feature>
<evidence type="ECO:0000313" key="3">
    <source>
        <dbReference type="Proteomes" id="UP000287519"/>
    </source>
</evidence>
<gene>
    <name evidence="2" type="ORF">Rhow_001079</name>
</gene>